<proteinExistence type="predicted"/>
<name>B9NAW9_POPTR</name>
<feature type="compositionally biased region" description="Polar residues" evidence="1">
    <location>
        <begin position="61"/>
        <end position="74"/>
    </location>
</feature>
<evidence type="ECO:0000256" key="1">
    <source>
        <dbReference type="SAM" id="MobiDB-lite"/>
    </source>
</evidence>
<keyword evidence="3" id="KW-1185">Reference proteome</keyword>
<feature type="compositionally biased region" description="Low complexity" evidence="1">
    <location>
        <begin position="169"/>
        <end position="182"/>
    </location>
</feature>
<reference evidence="2 3" key="1">
    <citation type="journal article" date="2006" name="Science">
        <title>The genome of black cottonwood, Populus trichocarpa (Torr. &amp; Gray).</title>
        <authorList>
            <person name="Tuskan G.A."/>
            <person name="Difazio S."/>
            <person name="Jansson S."/>
            <person name="Bohlmann J."/>
            <person name="Grigoriev I."/>
            <person name="Hellsten U."/>
            <person name="Putnam N."/>
            <person name="Ralph S."/>
            <person name="Rombauts S."/>
            <person name="Salamov A."/>
            <person name="Schein J."/>
            <person name="Sterck L."/>
            <person name="Aerts A."/>
            <person name="Bhalerao R.R."/>
            <person name="Bhalerao R.P."/>
            <person name="Blaudez D."/>
            <person name="Boerjan W."/>
            <person name="Brun A."/>
            <person name="Brunner A."/>
            <person name="Busov V."/>
            <person name="Campbell M."/>
            <person name="Carlson J."/>
            <person name="Chalot M."/>
            <person name="Chapman J."/>
            <person name="Chen G.L."/>
            <person name="Cooper D."/>
            <person name="Coutinho P.M."/>
            <person name="Couturier J."/>
            <person name="Covert S."/>
            <person name="Cronk Q."/>
            <person name="Cunningham R."/>
            <person name="Davis J."/>
            <person name="Degroeve S."/>
            <person name="Dejardin A."/>
            <person name="Depamphilis C."/>
            <person name="Detter J."/>
            <person name="Dirks B."/>
            <person name="Dubchak I."/>
            <person name="Duplessis S."/>
            <person name="Ehlting J."/>
            <person name="Ellis B."/>
            <person name="Gendler K."/>
            <person name="Goodstein D."/>
            <person name="Gribskov M."/>
            <person name="Grimwood J."/>
            <person name="Groover A."/>
            <person name="Gunter L."/>
            <person name="Hamberger B."/>
            <person name="Heinze B."/>
            <person name="Helariutta Y."/>
            <person name="Henrissat B."/>
            <person name="Holligan D."/>
            <person name="Holt R."/>
            <person name="Huang W."/>
            <person name="Islam-Faridi N."/>
            <person name="Jones S."/>
            <person name="Jones-Rhoades M."/>
            <person name="Jorgensen R."/>
            <person name="Joshi C."/>
            <person name="Kangasjarvi J."/>
            <person name="Karlsson J."/>
            <person name="Kelleher C."/>
            <person name="Kirkpatrick R."/>
            <person name="Kirst M."/>
            <person name="Kohler A."/>
            <person name="Kalluri U."/>
            <person name="Larimer F."/>
            <person name="Leebens-Mack J."/>
            <person name="Leple J.C."/>
            <person name="Locascio P."/>
            <person name="Lou Y."/>
            <person name="Lucas S."/>
            <person name="Martin F."/>
            <person name="Montanini B."/>
            <person name="Napoli C."/>
            <person name="Nelson D.R."/>
            <person name="Nelson C."/>
            <person name="Nieminen K."/>
            <person name="Nilsson O."/>
            <person name="Pereda V."/>
            <person name="Peter G."/>
            <person name="Philippe R."/>
            <person name="Pilate G."/>
            <person name="Poliakov A."/>
            <person name="Razumovskaya J."/>
            <person name="Richardson P."/>
            <person name="Rinaldi C."/>
            <person name="Ritland K."/>
            <person name="Rouze P."/>
            <person name="Ryaboy D."/>
            <person name="Schmutz J."/>
            <person name="Schrader J."/>
            <person name="Segerman B."/>
            <person name="Shin H."/>
            <person name="Siddiqui A."/>
            <person name="Sterky F."/>
            <person name="Terry A."/>
            <person name="Tsai C.J."/>
            <person name="Uberbacher E."/>
            <person name="Unneberg P."/>
            <person name="Vahala J."/>
            <person name="Wall K."/>
            <person name="Wessler S."/>
            <person name="Yang G."/>
            <person name="Yin T."/>
            <person name="Douglas C."/>
            <person name="Marra M."/>
            <person name="Sandberg G."/>
            <person name="Van de Peer Y."/>
            <person name="Rokhsar D."/>
        </authorList>
    </citation>
    <scope>NUCLEOTIDE SEQUENCE [LARGE SCALE GENOMIC DNA]</scope>
    <source>
        <strain evidence="3">cv. Nisqually</strain>
    </source>
</reference>
<feature type="compositionally biased region" description="Basic and acidic residues" evidence="1">
    <location>
        <begin position="144"/>
        <end position="167"/>
    </location>
</feature>
<dbReference type="AlphaFoldDB" id="B9NAW9"/>
<accession>B9NAW9</accession>
<dbReference type="HOGENOM" id="CLU_1484401_0_0_1"/>
<feature type="region of interest" description="Disordered" evidence="1">
    <location>
        <begin position="1"/>
        <end position="98"/>
    </location>
</feature>
<feature type="compositionally biased region" description="Basic and acidic residues" evidence="1">
    <location>
        <begin position="81"/>
        <end position="98"/>
    </location>
</feature>
<sequence length="182" mass="21049">MDYNSHDAHQVSNQPYLPPPNHDPSSQPPPCIVSMHQQPARRASYSQQQLKSSSNSSKLQTPISMRSFFSTRNNKLNHQHRLPEQKRMKNRNREGEKTLREKVKNMKKYSRECPFNQQPNIFIAIVFDFTSRHRCDSNTGKVNQKQEREGSEIEKKSEEQDVLRRELGSSPASSSLSLSSPR</sequence>
<dbReference type="EMBL" id="CM009299">
    <property type="protein sequence ID" value="PNT14484.1"/>
    <property type="molecule type" value="Genomic_DNA"/>
</dbReference>
<gene>
    <name evidence="2" type="ORF">POPTR_010G033300</name>
</gene>
<evidence type="ECO:0000313" key="3">
    <source>
        <dbReference type="Proteomes" id="UP000006729"/>
    </source>
</evidence>
<evidence type="ECO:0000313" key="2">
    <source>
        <dbReference type="EMBL" id="PNT14484.1"/>
    </source>
</evidence>
<dbReference type="Proteomes" id="UP000006729">
    <property type="component" value="Chromosome 10"/>
</dbReference>
<organism evidence="2 3">
    <name type="scientific">Populus trichocarpa</name>
    <name type="common">Western balsam poplar</name>
    <name type="synonym">Populus balsamifera subsp. trichocarpa</name>
    <dbReference type="NCBI Taxonomy" id="3694"/>
    <lineage>
        <taxon>Eukaryota</taxon>
        <taxon>Viridiplantae</taxon>
        <taxon>Streptophyta</taxon>
        <taxon>Embryophyta</taxon>
        <taxon>Tracheophyta</taxon>
        <taxon>Spermatophyta</taxon>
        <taxon>Magnoliopsida</taxon>
        <taxon>eudicotyledons</taxon>
        <taxon>Gunneridae</taxon>
        <taxon>Pentapetalae</taxon>
        <taxon>rosids</taxon>
        <taxon>fabids</taxon>
        <taxon>Malpighiales</taxon>
        <taxon>Salicaceae</taxon>
        <taxon>Saliceae</taxon>
        <taxon>Populus</taxon>
    </lineage>
</organism>
<feature type="compositionally biased region" description="Pro residues" evidence="1">
    <location>
        <begin position="16"/>
        <end position="31"/>
    </location>
</feature>
<protein>
    <submittedName>
        <fullName evidence="2">Uncharacterized protein</fullName>
    </submittedName>
</protein>
<feature type="region of interest" description="Disordered" evidence="1">
    <location>
        <begin position="136"/>
        <end position="182"/>
    </location>
</feature>
<feature type="compositionally biased region" description="Low complexity" evidence="1">
    <location>
        <begin position="44"/>
        <end position="60"/>
    </location>
</feature>
<dbReference type="InParanoid" id="B9NAW9"/>